<dbReference type="RefSeq" id="WP_344176566.1">
    <property type="nucleotide sequence ID" value="NZ_BAAANC010000002.1"/>
</dbReference>
<comment type="caution">
    <text evidence="1">The sequence shown here is derived from an EMBL/GenBank/DDBJ whole genome shotgun (WGS) entry which is preliminary data.</text>
</comment>
<sequence length="138" mass="14511">MTRDPNTPRPLLVVDAANVIGSRPDGWWKDRAGAARRLLTNLATYQEGPGADIDITVILEGAARPAADAITPDQPLQVVLAPHSGDDTIVDVVANAATESPAREITVVTADRGLRARVEPLGAQTTGPSTLYALLDPQ</sequence>
<dbReference type="Proteomes" id="UP001500363">
    <property type="component" value="Unassembled WGS sequence"/>
</dbReference>
<protein>
    <recommendedName>
        <fullName evidence="3">YacP-like NYN domain-containing protein</fullName>
    </recommendedName>
</protein>
<accession>A0ABN2B7K9</accession>
<evidence type="ECO:0000313" key="1">
    <source>
        <dbReference type="EMBL" id="GAA1535551.1"/>
    </source>
</evidence>
<name>A0ABN2B7K9_9ACTN</name>
<keyword evidence="2" id="KW-1185">Reference proteome</keyword>
<dbReference type="EMBL" id="BAAANC010000002">
    <property type="protein sequence ID" value="GAA1535551.1"/>
    <property type="molecule type" value="Genomic_DNA"/>
</dbReference>
<gene>
    <name evidence="1" type="ORF">GCM10009741_42590</name>
</gene>
<organism evidence="1 2">
    <name type="scientific">Kribbella lupini</name>
    <dbReference type="NCBI Taxonomy" id="291602"/>
    <lineage>
        <taxon>Bacteria</taxon>
        <taxon>Bacillati</taxon>
        <taxon>Actinomycetota</taxon>
        <taxon>Actinomycetes</taxon>
        <taxon>Propionibacteriales</taxon>
        <taxon>Kribbellaceae</taxon>
        <taxon>Kribbella</taxon>
    </lineage>
</organism>
<proteinExistence type="predicted"/>
<reference evidence="1 2" key="1">
    <citation type="journal article" date="2019" name="Int. J. Syst. Evol. Microbiol.">
        <title>The Global Catalogue of Microorganisms (GCM) 10K type strain sequencing project: providing services to taxonomists for standard genome sequencing and annotation.</title>
        <authorList>
            <consortium name="The Broad Institute Genomics Platform"/>
            <consortium name="The Broad Institute Genome Sequencing Center for Infectious Disease"/>
            <person name="Wu L."/>
            <person name="Ma J."/>
        </authorList>
    </citation>
    <scope>NUCLEOTIDE SEQUENCE [LARGE SCALE GENOMIC DNA]</scope>
    <source>
        <strain evidence="1 2">JCM 14303</strain>
    </source>
</reference>
<evidence type="ECO:0000313" key="2">
    <source>
        <dbReference type="Proteomes" id="UP001500363"/>
    </source>
</evidence>
<evidence type="ECO:0008006" key="3">
    <source>
        <dbReference type="Google" id="ProtNLM"/>
    </source>
</evidence>